<dbReference type="SMART" id="SM00490">
    <property type="entry name" value="HELICc"/>
    <property type="match status" value="1"/>
</dbReference>
<dbReference type="InterPro" id="IPR014001">
    <property type="entry name" value="Helicase_ATP-bd"/>
</dbReference>
<dbReference type="InterPro" id="IPR027417">
    <property type="entry name" value="P-loop_NTPase"/>
</dbReference>
<dbReference type="InterPro" id="IPR001650">
    <property type="entry name" value="Helicase_C-like"/>
</dbReference>
<evidence type="ECO:0000256" key="6">
    <source>
        <dbReference type="ARBA" id="ARBA00023125"/>
    </source>
</evidence>
<dbReference type="GO" id="GO:0006281">
    <property type="term" value="P:DNA repair"/>
    <property type="evidence" value="ECO:0007669"/>
    <property type="project" value="UniProtKB-KW"/>
</dbReference>
<dbReference type="Proteomes" id="UP000006552">
    <property type="component" value="Plasmid 1"/>
</dbReference>
<dbReference type="PANTHER" id="PTHR47964">
    <property type="entry name" value="ATP-DEPENDENT DNA HELICASE HOMOLOG RECG, CHLOROPLASTIC"/>
    <property type="match status" value="1"/>
</dbReference>
<evidence type="ECO:0000259" key="9">
    <source>
        <dbReference type="PROSITE" id="PS51194"/>
    </source>
</evidence>
<keyword evidence="11" id="KW-1185">Reference proteome</keyword>
<keyword evidence="1" id="KW-0547">Nucleotide-binding</keyword>
<dbReference type="GO" id="GO:0016787">
    <property type="term" value="F:hydrolase activity"/>
    <property type="evidence" value="ECO:0007669"/>
    <property type="project" value="UniProtKB-KW"/>
</dbReference>
<protein>
    <submittedName>
        <fullName evidence="10">ATP-dependent DNA helicase</fullName>
    </submittedName>
</protein>
<proteinExistence type="predicted"/>
<dbReference type="EMBL" id="CR555307">
    <property type="protein sequence ID" value="CAI10286.1"/>
    <property type="molecule type" value="Genomic_DNA"/>
</dbReference>
<dbReference type="GO" id="GO:0003677">
    <property type="term" value="F:DNA binding"/>
    <property type="evidence" value="ECO:0007669"/>
    <property type="project" value="UniProtKB-KW"/>
</dbReference>
<name>Q5NXC8_AROAE</name>
<dbReference type="GO" id="GO:0003678">
    <property type="term" value="F:DNA helicase activity"/>
    <property type="evidence" value="ECO:0007669"/>
    <property type="project" value="TreeGrafter"/>
</dbReference>
<keyword evidence="4 10" id="KW-0347">Helicase</keyword>
<evidence type="ECO:0000256" key="7">
    <source>
        <dbReference type="ARBA" id="ARBA00023204"/>
    </source>
</evidence>
<evidence type="ECO:0000256" key="5">
    <source>
        <dbReference type="ARBA" id="ARBA00022840"/>
    </source>
</evidence>
<reference evidence="10 11" key="1">
    <citation type="journal article" date="2005" name="Arch. Microbiol.">
        <title>The genome sequence of an anaerobic aromatic-degrading denitrifying bacterium, strain EbN1.</title>
        <authorList>
            <person name="Rabus R."/>
            <person name="Kube M."/>
            <person name="Heider J."/>
            <person name="Beck A."/>
            <person name="Heitmann K."/>
            <person name="Widdel F."/>
            <person name="Reinhardt R."/>
        </authorList>
    </citation>
    <scope>NUCLEOTIDE SEQUENCE [LARGE SCALE GENOMIC DNA]</scope>
    <source>
        <strain evidence="10 11">EbN1</strain>
        <plasmid evidence="11">Plasmid pAzo1</plasmid>
    </source>
</reference>
<evidence type="ECO:0000259" key="8">
    <source>
        <dbReference type="PROSITE" id="PS51192"/>
    </source>
</evidence>
<organism evidence="10 11">
    <name type="scientific">Aromatoleum aromaticum (strain DSM 19018 / LMG 30748 / EbN1)</name>
    <name type="common">Azoarcus sp. (strain EbN1)</name>
    <dbReference type="NCBI Taxonomy" id="76114"/>
    <lineage>
        <taxon>Bacteria</taxon>
        <taxon>Pseudomonadati</taxon>
        <taxon>Pseudomonadota</taxon>
        <taxon>Betaproteobacteria</taxon>
        <taxon>Rhodocyclales</taxon>
        <taxon>Rhodocyclaceae</taxon>
        <taxon>Aromatoleum</taxon>
    </lineage>
</organism>
<dbReference type="KEGG" id="eba:p1B53"/>
<keyword evidence="10" id="KW-0614">Plasmid</keyword>
<dbReference type="InterPro" id="IPR011545">
    <property type="entry name" value="DEAD/DEAH_box_helicase_dom"/>
</dbReference>
<evidence type="ECO:0000256" key="1">
    <source>
        <dbReference type="ARBA" id="ARBA00022741"/>
    </source>
</evidence>
<dbReference type="Gene3D" id="3.40.50.300">
    <property type="entry name" value="P-loop containing nucleotide triphosphate hydrolases"/>
    <property type="match status" value="2"/>
</dbReference>
<evidence type="ECO:0000256" key="3">
    <source>
        <dbReference type="ARBA" id="ARBA00022801"/>
    </source>
</evidence>
<gene>
    <name evidence="10" type="primary">recG</name>
    <name evidence="10" type="ORF">p1B53</name>
</gene>
<dbReference type="HOGENOM" id="CLU_005122_7_1_4"/>
<dbReference type="Pfam" id="PF00270">
    <property type="entry name" value="DEAD"/>
    <property type="match status" value="1"/>
</dbReference>
<evidence type="ECO:0000256" key="2">
    <source>
        <dbReference type="ARBA" id="ARBA00022763"/>
    </source>
</evidence>
<dbReference type="Pfam" id="PF00271">
    <property type="entry name" value="Helicase_C"/>
    <property type="match status" value="1"/>
</dbReference>
<geneLocation type="plasmid" evidence="11">
    <name>pAzo1</name>
</geneLocation>
<keyword evidence="3" id="KW-0378">Hydrolase</keyword>
<keyword evidence="7" id="KW-0234">DNA repair</keyword>
<keyword evidence="2" id="KW-0227">DNA damage</keyword>
<keyword evidence="5" id="KW-0067">ATP-binding</keyword>
<evidence type="ECO:0000313" key="10">
    <source>
        <dbReference type="EMBL" id="CAI10286.1"/>
    </source>
</evidence>
<accession>Q5NXC8</accession>
<dbReference type="PROSITE" id="PS51194">
    <property type="entry name" value="HELICASE_CTER"/>
    <property type="match status" value="1"/>
</dbReference>
<dbReference type="PANTHER" id="PTHR47964:SF1">
    <property type="entry name" value="ATP-DEPENDENT DNA HELICASE HOMOLOG RECG, CHLOROPLASTIC"/>
    <property type="match status" value="1"/>
</dbReference>
<dbReference type="SUPFAM" id="SSF52540">
    <property type="entry name" value="P-loop containing nucleoside triphosphate hydrolases"/>
    <property type="match status" value="2"/>
</dbReference>
<dbReference type="PROSITE" id="PS51192">
    <property type="entry name" value="HELICASE_ATP_BIND_1"/>
    <property type="match status" value="1"/>
</dbReference>
<dbReference type="AlphaFoldDB" id="Q5NXC8"/>
<keyword evidence="6" id="KW-0238">DNA-binding</keyword>
<sequence length="513" mass="55742">MALYKGIPGRLKAQTVSGAIAENLTLLERAGKLLLQKCRLSLAEFDRLTGYQTPHALLLALHAPNSVREGEEALAITRELCVQSIVKAAQANKITRNVPASSIPIQDEEVAKLLSALPYTLTKDQQIAIQEITADLRSKRPMNRLLAGDVGTGKTLVFLIPLVAAHLAGARVAVMTANQLLVEQALRELAEYFPDVPTFQVKPGTKDLPNAILIGTTSVIGALARVKGTLDFVVTDEQHKFAVSQKQSLMDEHTNLLEATATAIPRTLAVVQFGGMDVSLLRECPVQKDIASRIVLSHEKDRLLDFIKKVAAAGRQTAIVYAAVNAGSEGKSIEDNAAKWLKHFPDQVAIAHGQMPAEEKQEALRQMRDKEKLILVSSTVIEVGITLPSLACLIVVNAERFGVAQLHQLRGRVSRHGGRGYFFLYLPQPVTDDEDDDAAYGKTAADRTMKRLQLLVDHSNGFDLAEKDAELRGLGDLSSTGSSQHGKTAFLFPNLKIHVHELKKALVVAGLEA</sequence>
<dbReference type="SMART" id="SM00487">
    <property type="entry name" value="DEXDc"/>
    <property type="match status" value="1"/>
</dbReference>
<feature type="domain" description="Helicase C-terminal" evidence="9">
    <location>
        <begin position="302"/>
        <end position="470"/>
    </location>
</feature>
<evidence type="ECO:0000313" key="11">
    <source>
        <dbReference type="Proteomes" id="UP000006552"/>
    </source>
</evidence>
<dbReference type="InterPro" id="IPR047112">
    <property type="entry name" value="RecG/Mfd"/>
</dbReference>
<evidence type="ECO:0000256" key="4">
    <source>
        <dbReference type="ARBA" id="ARBA00022806"/>
    </source>
</evidence>
<feature type="domain" description="Helicase ATP-binding" evidence="8">
    <location>
        <begin position="135"/>
        <end position="281"/>
    </location>
</feature>
<dbReference type="GO" id="GO:0005524">
    <property type="term" value="F:ATP binding"/>
    <property type="evidence" value="ECO:0007669"/>
    <property type="project" value="UniProtKB-KW"/>
</dbReference>